<gene>
    <name evidence="6" type="ORF">LUZ61_001348</name>
</gene>
<protein>
    <recommendedName>
        <fullName evidence="5">At3g05675-like ankyrin-like domain-containing protein</fullName>
    </recommendedName>
</protein>
<proteinExistence type="predicted"/>
<keyword evidence="3" id="KW-0833">Ubl conjugation pathway</keyword>
<feature type="region of interest" description="Disordered" evidence="4">
    <location>
        <begin position="48"/>
        <end position="102"/>
    </location>
</feature>
<reference evidence="6 7" key="1">
    <citation type="journal article" date="2022" name="Cell">
        <title>Repeat-based holocentromeres influence genome architecture and karyotype evolution.</title>
        <authorList>
            <person name="Hofstatter P.G."/>
            <person name="Thangavel G."/>
            <person name="Lux T."/>
            <person name="Neumann P."/>
            <person name="Vondrak T."/>
            <person name="Novak P."/>
            <person name="Zhang M."/>
            <person name="Costa L."/>
            <person name="Castellani M."/>
            <person name="Scott A."/>
            <person name="Toegelov H."/>
            <person name="Fuchs J."/>
            <person name="Mata-Sucre Y."/>
            <person name="Dias Y."/>
            <person name="Vanzela A.L.L."/>
            <person name="Huettel B."/>
            <person name="Almeida C.C.S."/>
            <person name="Simkova H."/>
            <person name="Souza G."/>
            <person name="Pedrosa-Harand A."/>
            <person name="Macas J."/>
            <person name="Mayer K.F.X."/>
            <person name="Houben A."/>
            <person name="Marques A."/>
        </authorList>
    </citation>
    <scope>NUCLEOTIDE SEQUENCE [LARGE SCALE GENOMIC DNA]</scope>
    <source>
        <strain evidence="6">RhyTen1mFocal</strain>
    </source>
</reference>
<evidence type="ECO:0000256" key="4">
    <source>
        <dbReference type="SAM" id="MobiDB-lite"/>
    </source>
</evidence>
<comment type="caution">
    <text evidence="6">The sequence shown here is derived from an EMBL/GenBank/DDBJ whole genome shotgun (WGS) entry which is preliminary data.</text>
</comment>
<feature type="compositionally biased region" description="Low complexity" evidence="4">
    <location>
        <begin position="64"/>
        <end position="77"/>
    </location>
</feature>
<dbReference type="AlphaFoldDB" id="A0AAD5ZH21"/>
<accession>A0AAD5ZH21</accession>
<evidence type="ECO:0000256" key="2">
    <source>
        <dbReference type="ARBA" id="ARBA00004906"/>
    </source>
</evidence>
<evidence type="ECO:0000313" key="6">
    <source>
        <dbReference type="EMBL" id="KAJ3697643.1"/>
    </source>
</evidence>
<keyword evidence="7" id="KW-1185">Reference proteome</keyword>
<dbReference type="PANTHER" id="PTHR31060:SF6">
    <property type="entry name" value="EXPRESSED PROTEIN"/>
    <property type="match status" value="1"/>
</dbReference>
<dbReference type="PANTHER" id="PTHR31060">
    <property type="entry name" value="OSJNBA0011J08.25 PROTEIN-RELATED"/>
    <property type="match status" value="1"/>
</dbReference>
<organism evidence="6 7">
    <name type="scientific">Rhynchospora tenuis</name>
    <dbReference type="NCBI Taxonomy" id="198213"/>
    <lineage>
        <taxon>Eukaryota</taxon>
        <taxon>Viridiplantae</taxon>
        <taxon>Streptophyta</taxon>
        <taxon>Embryophyta</taxon>
        <taxon>Tracheophyta</taxon>
        <taxon>Spermatophyta</taxon>
        <taxon>Magnoliopsida</taxon>
        <taxon>Liliopsida</taxon>
        <taxon>Poales</taxon>
        <taxon>Cyperaceae</taxon>
        <taxon>Cyperoideae</taxon>
        <taxon>Rhynchosporeae</taxon>
        <taxon>Rhynchospora</taxon>
    </lineage>
</organism>
<name>A0AAD5ZH21_9POAL</name>
<evidence type="ECO:0000259" key="5">
    <source>
        <dbReference type="Pfam" id="PF25553"/>
    </source>
</evidence>
<dbReference type="Pfam" id="PF25553">
    <property type="entry name" value="BTB-POZ_ANK-like"/>
    <property type="match status" value="1"/>
</dbReference>
<dbReference type="EMBL" id="JAMRDG010000001">
    <property type="protein sequence ID" value="KAJ3697643.1"/>
    <property type="molecule type" value="Genomic_DNA"/>
</dbReference>
<comment type="function">
    <text evidence="1">May act as a substrate-specific adapter of an E3 ubiquitin-protein ligase complex (CUL3-RBX1-BTB) which mediates the ubiquitination and subsequent proteasomal degradation of target proteins.</text>
</comment>
<dbReference type="InterPro" id="IPR058039">
    <property type="entry name" value="At3g05675-like_ankyrin"/>
</dbReference>
<sequence>MAYFKSPLTCTPDPTTFYRQISTDPFGSPPLDIPQIHLIHSLSLSSLAQSPTPHSMATRKRNRSNSFSRFPSPSRDSTTPDEEWFPKPNTTNNHLSPDPSTSDLLLRLSLDPSLLTSASDEPLSTPPISPPILDLHVTSSSLRRARYFDALLSDRWRQNESSEKSPRVITLTVGPSATATCRRRRPFDGHVAVIRLLHTLDFASSVHSPTDALDLLPIALELLFDDLIRYCLRFLDAVPWTEEEEKLVLSLVPMLQLHESKDLLSRIFPARSDSSKSPSEKMLGDLVNSAIHAPPNSATVKTFVAKILRDYPSIDSKMKVLDSCFLQSLDAVKELMGKYASPDFRVAGNNDEREAMQRLHLHAAMTNIKHLYWIIERMVEMRVADNAVKEWSDQSGLSADLLKTLKDDNFRNIAPGLPVFVTRCTLKLAGEVVSGHTLAPQQTRTKLVKVWLPVLNACRDLASLPGGSQRTVFHDLEETFLQIISTLPIADAQELLHQCLSFSTRNVDDCPHLVNAFKTWFRRANRASQGDPY</sequence>
<evidence type="ECO:0000256" key="3">
    <source>
        <dbReference type="ARBA" id="ARBA00022786"/>
    </source>
</evidence>
<dbReference type="InterPro" id="IPR038920">
    <property type="entry name" value="At3g05675-like"/>
</dbReference>
<comment type="pathway">
    <text evidence="2">Protein modification; protein ubiquitination.</text>
</comment>
<dbReference type="Proteomes" id="UP001210211">
    <property type="component" value="Unassembled WGS sequence"/>
</dbReference>
<evidence type="ECO:0000313" key="7">
    <source>
        <dbReference type="Proteomes" id="UP001210211"/>
    </source>
</evidence>
<evidence type="ECO:0000256" key="1">
    <source>
        <dbReference type="ARBA" id="ARBA00002668"/>
    </source>
</evidence>
<feature type="domain" description="At3g05675-like ankyrin-like" evidence="5">
    <location>
        <begin position="324"/>
        <end position="524"/>
    </location>
</feature>